<dbReference type="SUPFAM" id="SSF54001">
    <property type="entry name" value="Cysteine proteinases"/>
    <property type="match status" value="1"/>
</dbReference>
<dbReference type="PROSITE" id="PS51257">
    <property type="entry name" value="PROKAR_LIPOPROTEIN"/>
    <property type="match status" value="1"/>
</dbReference>
<dbReference type="GO" id="GO:0010038">
    <property type="term" value="P:response to metal ion"/>
    <property type="evidence" value="ECO:0007669"/>
    <property type="project" value="InterPro"/>
</dbReference>
<evidence type="ECO:0000259" key="7">
    <source>
        <dbReference type="PROSITE" id="PS51443"/>
    </source>
</evidence>
<keyword evidence="6" id="KW-0732">Signal</keyword>
<keyword evidence="5" id="KW-0472">Membrane</keyword>
<keyword evidence="2" id="KW-0104">Cadmium</keyword>
<dbReference type="GO" id="GO:0046872">
    <property type="term" value="F:metal ion binding"/>
    <property type="evidence" value="ECO:0007669"/>
    <property type="project" value="UniProtKB-KW"/>
</dbReference>
<organism evidence="8">
    <name type="scientific">Rhodosorus marinus</name>
    <dbReference type="NCBI Taxonomy" id="101924"/>
    <lineage>
        <taxon>Eukaryota</taxon>
        <taxon>Rhodophyta</taxon>
        <taxon>Stylonematophyceae</taxon>
        <taxon>Stylonematales</taxon>
        <taxon>Stylonemataceae</taxon>
        <taxon>Rhodosorus</taxon>
    </lineage>
</organism>
<gene>
    <name evidence="8" type="ORF">RMAR0315_LOCUS13183</name>
    <name evidence="9" type="ORF">RMAR0315_LOCUS13184</name>
</gene>
<dbReference type="PROSITE" id="PS51443">
    <property type="entry name" value="PCS"/>
    <property type="match status" value="1"/>
</dbReference>
<feature type="domain" description="Peptidase C83" evidence="7">
    <location>
        <begin position="10"/>
        <end position="242"/>
    </location>
</feature>
<dbReference type="InterPro" id="IPR007719">
    <property type="entry name" value="PCS_N"/>
</dbReference>
<reference evidence="8" key="1">
    <citation type="submission" date="2021-01" db="EMBL/GenBank/DDBJ databases">
        <authorList>
            <person name="Corre E."/>
            <person name="Pelletier E."/>
            <person name="Niang G."/>
            <person name="Scheremetjew M."/>
            <person name="Finn R."/>
            <person name="Kale V."/>
            <person name="Holt S."/>
            <person name="Cochrane G."/>
            <person name="Meng A."/>
            <person name="Brown T."/>
            <person name="Cohen L."/>
        </authorList>
    </citation>
    <scope>NUCLEOTIDE SEQUENCE</scope>
    <source>
        <strain evidence="8">UTEX LB 2760</strain>
    </source>
</reference>
<accession>A0A6T6NRR1</accession>
<dbReference type="Pfam" id="PF05023">
    <property type="entry name" value="Phytochelatin"/>
    <property type="match status" value="1"/>
</dbReference>
<keyword evidence="3" id="KW-0808">Transferase</keyword>
<sequence>MEMRGYVISLVVLVLVGSGCGKDGLVPLLSDEGMKLLDGSRGSGREYVELSANLQTQVNQAFCGVATAATLLNMLEVRNRPVDELYDPYHFFTQKDIFDVDCVRAVNSHGNPSGMDYDYVLHHGLSLGQVSGMLACFANVTVYRTPSFNVQAFRETVKQSLHSGAGIAVNVDRYTLQQVGGGHFSPIAAFNEKLDMMLFMDVARYKYSPAWIPVEKLYDAMNTVDPSEDAKRGWLVARRPPNAKPKKVIGQLELGAGAASGTGQLDAGQQRPGLVPILVGPTIAVVLVASVAAAMLKRRQVYREIGNI</sequence>
<dbReference type="PANTHER" id="PTHR33447">
    <property type="entry name" value="GLUTATHIONE GAMMA-GLUTAMYLCYSTEINYLTRANSFERASE"/>
    <property type="match status" value="1"/>
</dbReference>
<keyword evidence="4" id="KW-0479">Metal-binding</keyword>
<evidence type="ECO:0000256" key="3">
    <source>
        <dbReference type="ARBA" id="ARBA00022679"/>
    </source>
</evidence>
<dbReference type="Gene3D" id="3.90.70.30">
    <property type="entry name" value="Phytochelatin synthase, N-terminal domain"/>
    <property type="match status" value="1"/>
</dbReference>
<dbReference type="InterPro" id="IPR040409">
    <property type="entry name" value="PCS-like"/>
</dbReference>
<name>A0A6T6NRR1_9RHOD</name>
<feature type="chain" id="PRO_5035676776" description="glutathione gamma-glutamylcysteinyltransferase" evidence="6">
    <location>
        <begin position="22"/>
        <end position="308"/>
    </location>
</feature>
<proteinExistence type="predicted"/>
<dbReference type="GO" id="GO:0016756">
    <property type="term" value="F:glutathione gamma-glutamylcysteinyltransferase activity"/>
    <property type="evidence" value="ECO:0007669"/>
    <property type="project" value="UniProtKB-EC"/>
</dbReference>
<dbReference type="AlphaFoldDB" id="A0A6T6NRR1"/>
<evidence type="ECO:0000256" key="6">
    <source>
        <dbReference type="SAM" id="SignalP"/>
    </source>
</evidence>
<feature type="signal peptide" evidence="6">
    <location>
        <begin position="1"/>
        <end position="21"/>
    </location>
</feature>
<dbReference type="EMBL" id="HBEK01024069">
    <property type="protein sequence ID" value="CAD8403175.1"/>
    <property type="molecule type" value="Transcribed_RNA"/>
</dbReference>
<evidence type="ECO:0000256" key="5">
    <source>
        <dbReference type="SAM" id="Phobius"/>
    </source>
</evidence>
<dbReference type="PANTHER" id="PTHR33447:SF20">
    <property type="entry name" value="GLUTATHIONE GAMMA-GLUTAMYLCYSTEINYLTRANSFERASE"/>
    <property type="match status" value="1"/>
</dbReference>
<dbReference type="InterPro" id="IPR038765">
    <property type="entry name" value="Papain-like_cys_pep_sf"/>
</dbReference>
<evidence type="ECO:0000256" key="2">
    <source>
        <dbReference type="ARBA" id="ARBA00022539"/>
    </source>
</evidence>
<dbReference type="GO" id="GO:0046938">
    <property type="term" value="P:phytochelatin biosynthetic process"/>
    <property type="evidence" value="ECO:0007669"/>
    <property type="project" value="InterPro"/>
</dbReference>
<dbReference type="InterPro" id="IPR038156">
    <property type="entry name" value="PCS_N_sf"/>
</dbReference>
<protein>
    <recommendedName>
        <fullName evidence="1">glutathione gamma-glutamylcysteinyltransferase</fullName>
        <ecNumber evidence="1">2.3.2.15</ecNumber>
    </recommendedName>
</protein>
<evidence type="ECO:0000313" key="8">
    <source>
        <dbReference type="EMBL" id="CAD8403174.1"/>
    </source>
</evidence>
<evidence type="ECO:0000256" key="4">
    <source>
        <dbReference type="ARBA" id="ARBA00022723"/>
    </source>
</evidence>
<keyword evidence="5" id="KW-1133">Transmembrane helix</keyword>
<evidence type="ECO:0000313" key="9">
    <source>
        <dbReference type="EMBL" id="CAD8403175.1"/>
    </source>
</evidence>
<keyword evidence="5" id="KW-0812">Transmembrane</keyword>
<feature type="transmembrane region" description="Helical" evidence="5">
    <location>
        <begin position="274"/>
        <end position="296"/>
    </location>
</feature>
<dbReference type="EC" id="2.3.2.15" evidence="1"/>
<dbReference type="EMBL" id="HBEK01024068">
    <property type="protein sequence ID" value="CAD8403174.1"/>
    <property type="molecule type" value="Transcribed_RNA"/>
</dbReference>
<evidence type="ECO:0000256" key="1">
    <source>
        <dbReference type="ARBA" id="ARBA00012468"/>
    </source>
</evidence>